<dbReference type="SFLD" id="SFLDG00363">
    <property type="entry name" value="AMPS_(cytGST):_Alpha-__Mu-__Pi"/>
    <property type="match status" value="1"/>
</dbReference>
<dbReference type="Pfam" id="PF14497">
    <property type="entry name" value="GST_C_3"/>
    <property type="match status" value="1"/>
</dbReference>
<dbReference type="Gene3D" id="1.20.1050.10">
    <property type="match status" value="1"/>
</dbReference>
<dbReference type="PANTHER" id="PTHR11571:SF224">
    <property type="entry name" value="HEMATOPOIETIC PROSTAGLANDIN D SYNTHASE"/>
    <property type="match status" value="1"/>
</dbReference>
<dbReference type="InterPro" id="IPR050213">
    <property type="entry name" value="GST_superfamily"/>
</dbReference>
<dbReference type="SFLD" id="SFLDG01205">
    <property type="entry name" value="AMPS.1"/>
    <property type="match status" value="1"/>
</dbReference>
<dbReference type="SMR" id="A0A6I8VGX5"/>
<dbReference type="GO" id="GO:0004364">
    <property type="term" value="F:glutathione transferase activity"/>
    <property type="evidence" value="ECO:0007669"/>
    <property type="project" value="UniProtKB-EC"/>
</dbReference>
<comment type="subunit">
    <text evidence="1">Homodimer.</text>
</comment>
<dbReference type="InterPro" id="IPR036249">
    <property type="entry name" value="Thioredoxin-like_sf"/>
</dbReference>
<feature type="region of interest" description="Disordered" evidence="6">
    <location>
        <begin position="1"/>
        <end position="45"/>
    </location>
</feature>
<accession>A0A6I8VGX5</accession>
<dbReference type="GO" id="GO:0004602">
    <property type="term" value="F:glutathione peroxidase activity"/>
    <property type="evidence" value="ECO:0007669"/>
    <property type="project" value="UniProtKB-ARBA"/>
</dbReference>
<dbReference type="CDD" id="cd03039">
    <property type="entry name" value="GST_N_Sigma_like"/>
    <property type="match status" value="1"/>
</dbReference>
<protein>
    <recommendedName>
        <fullName evidence="2">glutathione transferase</fullName>
        <ecNumber evidence="2">2.5.1.18</ecNumber>
    </recommendedName>
</protein>
<evidence type="ECO:0000256" key="1">
    <source>
        <dbReference type="ARBA" id="ARBA00011738"/>
    </source>
</evidence>
<dbReference type="SUPFAM" id="SSF52833">
    <property type="entry name" value="Thioredoxin-like"/>
    <property type="match status" value="1"/>
</dbReference>
<evidence type="ECO:0000259" key="8">
    <source>
        <dbReference type="PROSITE" id="PS50405"/>
    </source>
</evidence>
<keyword evidence="9" id="KW-1185">Reference proteome</keyword>
<dbReference type="FunFam" id="3.40.30.10:FF:000035">
    <property type="entry name" value="hematopoietic prostaglandin D synthase"/>
    <property type="match status" value="1"/>
</dbReference>
<evidence type="ECO:0000256" key="6">
    <source>
        <dbReference type="SAM" id="MobiDB-lite"/>
    </source>
</evidence>
<dbReference type="PROSITE" id="PS50405">
    <property type="entry name" value="GST_CTER"/>
    <property type="match status" value="1"/>
</dbReference>
<sequence>MADEAQAPPAEGAPPAEAAPPAEGEAPPAAEGDAPPPAEGEAAPAEPAEPIKHSYTLFYFNVKALAEPLRYLFAYGAMEYEDVRVTRDEWPALKPTMPMGQMPVLEVDGKRVHQSISMARFLAKTVGLCGATPWEDLQIDIVVDTINDFRLKIAVVSYEPEDEIKEKKLVTLNAEVIPFYLEKLEQTVKDNDGHLALAKLTWADVYFAGITDYMNYMVKRDLLEPYPALRGVVDAINALEPIKAWIEKRPVTEV</sequence>
<dbReference type="CDD" id="cd03192">
    <property type="entry name" value="GST_C_Sigma_like"/>
    <property type="match status" value="1"/>
</dbReference>
<dbReference type="FunFam" id="1.20.1050.10:FF:000030">
    <property type="entry name" value="Glutathione S-transferase S1"/>
    <property type="match status" value="1"/>
</dbReference>
<proteinExistence type="inferred from homology"/>
<feature type="domain" description="GST N-terminal" evidence="7">
    <location>
        <begin position="53"/>
        <end position="130"/>
    </location>
</feature>
<reference evidence="9" key="1">
    <citation type="submission" date="2024-06" db="UniProtKB">
        <authorList>
            <consortium name="RefSeq"/>
        </authorList>
    </citation>
    <scope>NUCLEOTIDE SEQUENCE [LARGE SCALE GENOMIC DNA]</scope>
    <source>
        <strain evidence="9">MV2-25</strain>
    </source>
</reference>
<dbReference type="Bgee" id="FBgn0081409">
    <property type="expression patterns" value="Expressed in insect adult head and 2 other cell types or tissues"/>
</dbReference>
<dbReference type="Proteomes" id="UP000001819">
    <property type="component" value="Chromosome 3"/>
</dbReference>
<evidence type="ECO:0000313" key="9">
    <source>
        <dbReference type="Proteomes" id="UP000001819"/>
    </source>
</evidence>
<dbReference type="PANTHER" id="PTHR11571">
    <property type="entry name" value="GLUTATHIONE S-TRANSFERASE"/>
    <property type="match status" value="1"/>
</dbReference>
<dbReference type="InterPro" id="IPR036282">
    <property type="entry name" value="Glutathione-S-Trfase_C_sf"/>
</dbReference>
<evidence type="ECO:0000313" key="11">
    <source>
        <dbReference type="RefSeq" id="XP_015040613.1"/>
    </source>
</evidence>
<organism evidence="9 11">
    <name type="scientific">Drosophila pseudoobscura pseudoobscura</name>
    <name type="common">Fruit fly</name>
    <dbReference type="NCBI Taxonomy" id="46245"/>
    <lineage>
        <taxon>Eukaryota</taxon>
        <taxon>Metazoa</taxon>
        <taxon>Ecdysozoa</taxon>
        <taxon>Arthropoda</taxon>
        <taxon>Hexapoda</taxon>
        <taxon>Insecta</taxon>
        <taxon>Pterygota</taxon>
        <taxon>Neoptera</taxon>
        <taxon>Endopterygota</taxon>
        <taxon>Diptera</taxon>
        <taxon>Brachycera</taxon>
        <taxon>Muscomorpha</taxon>
        <taxon>Ephydroidea</taxon>
        <taxon>Drosophilidae</taxon>
        <taxon>Drosophila</taxon>
        <taxon>Sophophora</taxon>
    </lineage>
</organism>
<comment type="similarity">
    <text evidence="4">Belongs to the GST superfamily. Sigma family.</text>
</comment>
<evidence type="ECO:0000259" key="7">
    <source>
        <dbReference type="PROSITE" id="PS50404"/>
    </source>
</evidence>
<evidence type="ECO:0000313" key="10">
    <source>
        <dbReference type="RefSeq" id="XP_001361797.1"/>
    </source>
</evidence>
<feature type="domain" description="GST C-terminal" evidence="8">
    <location>
        <begin position="132"/>
        <end position="254"/>
    </location>
</feature>
<dbReference type="SUPFAM" id="SSF47616">
    <property type="entry name" value="GST C-terminal domain-like"/>
    <property type="match status" value="1"/>
</dbReference>
<dbReference type="InterPro" id="IPR040079">
    <property type="entry name" value="Glutathione_S-Trfase"/>
</dbReference>
<evidence type="ECO:0000256" key="2">
    <source>
        <dbReference type="ARBA" id="ARBA00012452"/>
    </source>
</evidence>
<reference evidence="10 11" key="2">
    <citation type="submission" date="2025-04" db="UniProtKB">
        <authorList>
            <consortium name="RefSeq"/>
        </authorList>
    </citation>
    <scope>IDENTIFICATION</scope>
    <source>
        <strain evidence="10 11">MV-25-SWS-2005</strain>
        <strain evidence="9 10">MV2-25</strain>
        <tissue evidence="10 11">Whole body</tissue>
    </source>
</reference>
<comment type="catalytic activity">
    <reaction evidence="5">
        <text>RX + glutathione = an S-substituted glutathione + a halide anion + H(+)</text>
        <dbReference type="Rhea" id="RHEA:16437"/>
        <dbReference type="ChEBI" id="CHEBI:15378"/>
        <dbReference type="ChEBI" id="CHEBI:16042"/>
        <dbReference type="ChEBI" id="CHEBI:17792"/>
        <dbReference type="ChEBI" id="CHEBI:57925"/>
        <dbReference type="ChEBI" id="CHEBI:90779"/>
        <dbReference type="EC" id="2.5.1.18"/>
    </reaction>
</comment>
<evidence type="ECO:0000256" key="3">
    <source>
        <dbReference type="ARBA" id="ARBA00022679"/>
    </source>
</evidence>
<dbReference type="OMA" id="RFERENW"/>
<dbReference type="Gene3D" id="3.40.30.10">
    <property type="entry name" value="Glutaredoxin"/>
    <property type="match status" value="1"/>
</dbReference>
<dbReference type="AlphaFoldDB" id="A0A6I8VGX5"/>
<keyword evidence="3" id="KW-0808">Transferase</keyword>
<evidence type="ECO:0000256" key="4">
    <source>
        <dbReference type="ARBA" id="ARBA00038317"/>
    </source>
</evidence>
<evidence type="ECO:0000256" key="5">
    <source>
        <dbReference type="ARBA" id="ARBA00047960"/>
    </source>
</evidence>
<dbReference type="PROSITE" id="PS50404">
    <property type="entry name" value="GST_NTER"/>
    <property type="match status" value="1"/>
</dbReference>
<dbReference type="InterPro" id="IPR004046">
    <property type="entry name" value="GST_C"/>
</dbReference>
<dbReference type="SFLD" id="SFLDS00019">
    <property type="entry name" value="Glutathione_Transferase_(cytos"/>
    <property type="match status" value="1"/>
</dbReference>
<dbReference type="Pfam" id="PF02798">
    <property type="entry name" value="GST_N"/>
    <property type="match status" value="1"/>
</dbReference>
<dbReference type="GO" id="GO:0006749">
    <property type="term" value="P:glutathione metabolic process"/>
    <property type="evidence" value="ECO:0007669"/>
    <property type="project" value="TreeGrafter"/>
</dbReference>
<gene>
    <name evidence="10 11" type="primary">GstS1</name>
    <name evidence="10" type="synonym">LOC4805388</name>
</gene>
<dbReference type="RefSeq" id="XP_001361797.1">
    <property type="nucleotide sequence ID" value="XM_001361760.4"/>
</dbReference>
<dbReference type="InterPro" id="IPR010987">
    <property type="entry name" value="Glutathione-S-Trfase_C-like"/>
</dbReference>
<name>A0A6I8VGX5_DROPS</name>
<dbReference type="EC" id="2.5.1.18" evidence="2"/>
<dbReference type="RefSeq" id="XP_015040613.1">
    <property type="nucleotide sequence ID" value="XM_015185127.2"/>
</dbReference>
<dbReference type="InterPro" id="IPR004045">
    <property type="entry name" value="Glutathione_S-Trfase_N"/>
</dbReference>
<dbReference type="GeneID" id="4805388"/>
<dbReference type="KEGG" id="dpo:4805388"/>